<evidence type="ECO:0000256" key="1">
    <source>
        <dbReference type="ARBA" id="ARBA00022737"/>
    </source>
</evidence>
<dbReference type="Pfam" id="PF01436">
    <property type="entry name" value="NHL"/>
    <property type="match status" value="1"/>
</dbReference>
<dbReference type="SUPFAM" id="SSF101898">
    <property type="entry name" value="NHL repeat"/>
    <property type="match status" value="1"/>
</dbReference>
<dbReference type="EMBL" id="JH159153">
    <property type="protein sequence ID" value="EGZ21470.1"/>
    <property type="molecule type" value="Genomic_DNA"/>
</dbReference>
<dbReference type="GeneID" id="20645945"/>
<protein>
    <recommendedName>
        <fullName evidence="5">SMP-30/Gluconolactonase/LRE-like region domain-containing protein</fullName>
    </recommendedName>
</protein>
<gene>
    <name evidence="3" type="ORF">PHYSODRAFT_329412</name>
</gene>
<evidence type="ECO:0008006" key="5">
    <source>
        <dbReference type="Google" id="ProtNLM"/>
    </source>
</evidence>
<reference evidence="3 4" key="1">
    <citation type="journal article" date="2006" name="Science">
        <title>Phytophthora genome sequences uncover evolutionary origins and mechanisms of pathogenesis.</title>
        <authorList>
            <person name="Tyler B.M."/>
            <person name="Tripathy S."/>
            <person name="Zhang X."/>
            <person name="Dehal P."/>
            <person name="Jiang R.H."/>
            <person name="Aerts A."/>
            <person name="Arredondo F.D."/>
            <person name="Baxter L."/>
            <person name="Bensasson D."/>
            <person name="Beynon J.L."/>
            <person name="Chapman J."/>
            <person name="Damasceno C.M."/>
            <person name="Dorrance A.E."/>
            <person name="Dou D."/>
            <person name="Dickerman A.W."/>
            <person name="Dubchak I.L."/>
            <person name="Garbelotto M."/>
            <person name="Gijzen M."/>
            <person name="Gordon S.G."/>
            <person name="Govers F."/>
            <person name="Grunwald N.J."/>
            <person name="Huang W."/>
            <person name="Ivors K.L."/>
            <person name="Jones R.W."/>
            <person name="Kamoun S."/>
            <person name="Krampis K."/>
            <person name="Lamour K.H."/>
            <person name="Lee M.K."/>
            <person name="McDonald W.H."/>
            <person name="Medina M."/>
            <person name="Meijer H.J."/>
            <person name="Nordberg E.K."/>
            <person name="Maclean D.J."/>
            <person name="Ospina-Giraldo M.D."/>
            <person name="Morris P.F."/>
            <person name="Phuntumart V."/>
            <person name="Putnam N.H."/>
            <person name="Rash S."/>
            <person name="Rose J.K."/>
            <person name="Sakihama Y."/>
            <person name="Salamov A.A."/>
            <person name="Savidor A."/>
            <person name="Scheuring C.F."/>
            <person name="Smith B.M."/>
            <person name="Sobral B.W."/>
            <person name="Terry A."/>
            <person name="Torto-Alalibo T.A."/>
            <person name="Win J."/>
            <person name="Xu Z."/>
            <person name="Zhang H."/>
            <person name="Grigoriev I.V."/>
            <person name="Rokhsar D.S."/>
            <person name="Boore J.L."/>
        </authorList>
    </citation>
    <scope>NUCLEOTIDE SEQUENCE [LARGE SCALE GENOMIC DNA]</scope>
    <source>
        <strain evidence="3 4">P6497</strain>
    </source>
</reference>
<dbReference type="Proteomes" id="UP000002640">
    <property type="component" value="Unassembled WGS sequence"/>
</dbReference>
<organism evidence="3 4">
    <name type="scientific">Phytophthora sojae (strain P6497)</name>
    <name type="common">Soybean stem and root rot agent</name>
    <name type="synonym">Phytophthora megasperma f. sp. glycines</name>
    <dbReference type="NCBI Taxonomy" id="1094619"/>
    <lineage>
        <taxon>Eukaryota</taxon>
        <taxon>Sar</taxon>
        <taxon>Stramenopiles</taxon>
        <taxon>Oomycota</taxon>
        <taxon>Peronosporomycetes</taxon>
        <taxon>Peronosporales</taxon>
        <taxon>Peronosporaceae</taxon>
        <taxon>Phytophthora</taxon>
    </lineage>
</organism>
<dbReference type="KEGG" id="psoj:PHYSODRAFT_329412"/>
<keyword evidence="1" id="KW-0677">Repeat</keyword>
<dbReference type="AlphaFoldDB" id="G4Z2P1"/>
<evidence type="ECO:0000256" key="2">
    <source>
        <dbReference type="PROSITE-ProRule" id="PRU00504"/>
    </source>
</evidence>
<dbReference type="PANTHER" id="PTHR13833">
    <property type="match status" value="1"/>
</dbReference>
<dbReference type="RefSeq" id="XP_009524187.1">
    <property type="nucleotide sequence ID" value="XM_009525892.1"/>
</dbReference>
<name>G4Z2P1_PHYSP</name>
<sequence length="251" mass="26620">MGVYLSAQNKILQMIDDGTPTTYAGDQVNGLSPGPLALAPNGDFYLGSNEAVMKITSTDIITIASLADSLVLQGITVDSSENVYVSRLTEFDVVKIAPDGSVSIFANSSMFTLAMGIAIDSSDNIYITDQHRILKFTLAGEMGVVAGRVQGFLNALGELARFSTPWALTIGSDGNLYVVDSDNNCIRKVDLTTREVTTYAGICLTSGTTDGLATDATFQMPVAIAAAADNIFYVVDGPSRAGYRVRKIFTV</sequence>
<feature type="repeat" description="NHL" evidence="2">
    <location>
        <begin position="162"/>
        <end position="192"/>
    </location>
</feature>
<dbReference type="InParanoid" id="G4Z2P1"/>
<proteinExistence type="predicted"/>
<dbReference type="PANTHER" id="PTHR13833:SF71">
    <property type="entry name" value="NHL DOMAIN-CONTAINING PROTEIN"/>
    <property type="match status" value="1"/>
</dbReference>
<evidence type="ECO:0000313" key="4">
    <source>
        <dbReference type="Proteomes" id="UP000002640"/>
    </source>
</evidence>
<dbReference type="SMR" id="G4Z2P1"/>
<dbReference type="InterPro" id="IPR001258">
    <property type="entry name" value="NHL_repeat"/>
</dbReference>
<evidence type="ECO:0000313" key="3">
    <source>
        <dbReference type="EMBL" id="EGZ21470.1"/>
    </source>
</evidence>
<dbReference type="PROSITE" id="PS51125">
    <property type="entry name" value="NHL"/>
    <property type="match status" value="1"/>
</dbReference>
<accession>G4Z2P1</accession>
<dbReference type="Gene3D" id="2.120.10.30">
    <property type="entry name" value="TolB, C-terminal domain"/>
    <property type="match status" value="1"/>
</dbReference>
<dbReference type="STRING" id="1094619.G4Z2P1"/>
<keyword evidence="4" id="KW-1185">Reference proteome</keyword>
<dbReference type="InterPro" id="IPR011042">
    <property type="entry name" value="6-blade_b-propeller_TolB-like"/>
</dbReference>